<sequence length="199" mass="22595">MSDFTVKPLDESTWPDFARLIEKHNGVWGGCWCIGFHQKPAGSQNRDLKECRVREGRAHAALVYDGPNAVGWCQFGSTDELPRIKHKRQYESELEKLPDWRITCFFVDKEYRGKGVTSLALAGALEQIAHLGGGVVESYPEDVEGRKTSGAFLYNASLSIFERLGFQKTRRLGMYHWVVTKTVESDPDRFGDKVKPVQR</sequence>
<dbReference type="EMBL" id="CP007139">
    <property type="protein sequence ID" value="AIE87339.1"/>
    <property type="molecule type" value="Genomic_DNA"/>
</dbReference>
<evidence type="ECO:0000313" key="2">
    <source>
        <dbReference type="EMBL" id="AIE87339.1"/>
    </source>
</evidence>
<dbReference type="SUPFAM" id="SSF55729">
    <property type="entry name" value="Acyl-CoA N-acyltransferases (Nat)"/>
    <property type="match status" value="1"/>
</dbReference>
<dbReference type="InterPro" id="IPR016181">
    <property type="entry name" value="Acyl_CoA_acyltransferase"/>
</dbReference>
<keyword evidence="3" id="KW-1185">Reference proteome</keyword>
<dbReference type="PROSITE" id="PS51186">
    <property type="entry name" value="GNAT"/>
    <property type="match status" value="1"/>
</dbReference>
<keyword evidence="2" id="KW-0808">Transferase</keyword>
<dbReference type="Gene3D" id="3.40.630.30">
    <property type="match status" value="1"/>
</dbReference>
<dbReference type="eggNOG" id="COG1247">
    <property type="taxonomic scope" value="Bacteria"/>
</dbReference>
<protein>
    <submittedName>
        <fullName evidence="2">GCN5-related N-acetyltransferase</fullName>
    </submittedName>
</protein>
<gene>
    <name evidence="2" type="ORF">OP10G_3971</name>
</gene>
<dbReference type="STRING" id="661478.OP10G_3971"/>
<accession>A0A068NYS6</accession>
<dbReference type="RefSeq" id="WP_025228755.1">
    <property type="nucleotide sequence ID" value="NZ_CP007139.1"/>
</dbReference>
<name>A0A068NYS6_FIMGI</name>
<dbReference type="HOGENOM" id="CLU_105867_0_0_0"/>
<feature type="domain" description="N-acetyltransferase" evidence="1">
    <location>
        <begin position="4"/>
        <end position="184"/>
    </location>
</feature>
<dbReference type="CDD" id="cd04301">
    <property type="entry name" value="NAT_SF"/>
    <property type="match status" value="1"/>
</dbReference>
<dbReference type="GO" id="GO:0016747">
    <property type="term" value="F:acyltransferase activity, transferring groups other than amino-acyl groups"/>
    <property type="evidence" value="ECO:0007669"/>
    <property type="project" value="InterPro"/>
</dbReference>
<dbReference type="AlphaFoldDB" id="A0A068NYS6"/>
<dbReference type="Proteomes" id="UP000027982">
    <property type="component" value="Chromosome"/>
</dbReference>
<evidence type="ECO:0000313" key="3">
    <source>
        <dbReference type="Proteomes" id="UP000027982"/>
    </source>
</evidence>
<proteinExistence type="predicted"/>
<dbReference type="KEGG" id="fgi:OP10G_3971"/>
<dbReference type="Pfam" id="PF00583">
    <property type="entry name" value="Acetyltransf_1"/>
    <property type="match status" value="1"/>
</dbReference>
<organism evidence="2 3">
    <name type="scientific">Fimbriimonas ginsengisoli Gsoil 348</name>
    <dbReference type="NCBI Taxonomy" id="661478"/>
    <lineage>
        <taxon>Bacteria</taxon>
        <taxon>Bacillati</taxon>
        <taxon>Armatimonadota</taxon>
        <taxon>Fimbriimonadia</taxon>
        <taxon>Fimbriimonadales</taxon>
        <taxon>Fimbriimonadaceae</taxon>
        <taxon>Fimbriimonas</taxon>
    </lineage>
</organism>
<evidence type="ECO:0000259" key="1">
    <source>
        <dbReference type="PROSITE" id="PS51186"/>
    </source>
</evidence>
<dbReference type="OrthoDB" id="162220at2"/>
<dbReference type="InterPro" id="IPR000182">
    <property type="entry name" value="GNAT_dom"/>
</dbReference>
<reference evidence="2 3" key="1">
    <citation type="journal article" date="2014" name="PLoS ONE">
        <title>The first complete genome sequence of the class fimbriimonadia in the phylum armatimonadetes.</title>
        <authorList>
            <person name="Hu Z.Y."/>
            <person name="Wang Y.Z."/>
            <person name="Im W.T."/>
            <person name="Wang S.Y."/>
            <person name="Zhao G.P."/>
            <person name="Zheng H.J."/>
            <person name="Quan Z.X."/>
        </authorList>
    </citation>
    <scope>NUCLEOTIDE SEQUENCE [LARGE SCALE GENOMIC DNA]</scope>
    <source>
        <strain evidence="2">Gsoil 348</strain>
    </source>
</reference>